<proteinExistence type="predicted"/>
<feature type="region of interest" description="Disordered" evidence="1">
    <location>
        <begin position="564"/>
        <end position="610"/>
    </location>
</feature>
<evidence type="ECO:0000313" key="5">
    <source>
        <dbReference type="Proteomes" id="UP001139502"/>
    </source>
</evidence>
<reference evidence="4" key="1">
    <citation type="submission" date="2022-06" db="EMBL/GenBank/DDBJ databases">
        <title>Rothia sp. isolated from sandalwood seedling.</title>
        <authorList>
            <person name="Tuikhar N."/>
            <person name="Kirdat K."/>
            <person name="Thorat V."/>
            <person name="Swetha P."/>
            <person name="Padma S."/>
            <person name="Sundararaj R."/>
            <person name="Yadav A."/>
        </authorList>
    </citation>
    <scope>NUCLEOTIDE SEQUENCE</scope>
    <source>
        <strain evidence="4">AR01</strain>
    </source>
</reference>
<dbReference type="PANTHER" id="PTHR34580:SF1">
    <property type="entry name" value="PROTEIN PAFC"/>
    <property type="match status" value="1"/>
</dbReference>
<evidence type="ECO:0000259" key="2">
    <source>
        <dbReference type="Pfam" id="PF13280"/>
    </source>
</evidence>
<dbReference type="InterPro" id="IPR026881">
    <property type="entry name" value="WYL_dom"/>
</dbReference>
<dbReference type="RefSeq" id="WP_254164220.1">
    <property type="nucleotide sequence ID" value="NZ_JANAFB010000001.1"/>
</dbReference>
<dbReference type="EMBL" id="JANAFB010000001">
    <property type="protein sequence ID" value="MCP3424566.1"/>
    <property type="molecule type" value="Genomic_DNA"/>
</dbReference>
<dbReference type="PROSITE" id="PS52050">
    <property type="entry name" value="WYL"/>
    <property type="match status" value="2"/>
</dbReference>
<dbReference type="Proteomes" id="UP001139502">
    <property type="component" value="Unassembled WGS sequence"/>
</dbReference>
<accession>A0A9X2H8B8</accession>
<feature type="domain" description="WYL" evidence="2">
    <location>
        <begin position="143"/>
        <end position="208"/>
    </location>
</feature>
<dbReference type="InterPro" id="IPR043839">
    <property type="entry name" value="PafC_HTH"/>
</dbReference>
<protein>
    <submittedName>
        <fullName evidence="4">WYL domain-containing protein</fullName>
    </submittedName>
</protein>
<feature type="domain" description="WYL" evidence="2">
    <location>
        <begin position="495"/>
        <end position="562"/>
    </location>
</feature>
<evidence type="ECO:0000259" key="3">
    <source>
        <dbReference type="Pfam" id="PF19187"/>
    </source>
</evidence>
<gene>
    <name evidence="4" type="ORF">NBM05_00565</name>
</gene>
<feature type="compositionally biased region" description="Basic and acidic residues" evidence="1">
    <location>
        <begin position="574"/>
        <end position="591"/>
    </location>
</feature>
<comment type="caution">
    <text evidence="4">The sequence shown here is derived from an EMBL/GenBank/DDBJ whole genome shotgun (WGS) entry which is preliminary data.</text>
</comment>
<dbReference type="Pfam" id="PF19187">
    <property type="entry name" value="HTH_PafC"/>
    <property type="match status" value="1"/>
</dbReference>
<dbReference type="AlphaFoldDB" id="A0A9X2H8B8"/>
<sequence>MPAKVPERLLALYSLLVARERPLSRAQIREGIEAYRELGSHAAFERTFERDKAALRQLGLELGVEHRYGEPVYSLDRFGLWLPEVRFDAGERLVLGMASRLWEDPRYGEEMDRAVWRLGLPASEAAHRSRIAVPGLDPGGHGFEVVLSALPRGEELSFDYRPGDGLTRRRRRLRPWGVGQRFNHWYVSGWDPERGEPRTMRLSRMSGIVSGPSDAPEPPPGFSMTRTLEDLADSGGARLRLRFAPGLLPVVADWLEAGTGLRRDPAAGEPERREGVVVLRAEVTDLEECCRCLAEVPGEVEVESEDLGPKALGEVWGRVAELTEAAARLTRLLESAPAQDAGAPHDPEAPRTRRRESNPRRFLRLLDILAYLGSRPGTTVGELAERFGATRRQIGRDIDAIAAAGDYLIGGGDLRIESLDGELYVHLTQHLDRPLRLPPEQVLRLLLAMRLLAEVAPELDPTIAAVTEKLARVAPEDSLDAEQVSIRVEPRTSGIVDRLRSAMEGGRSVVLAYRSRGREAATPRRVLPRDLYTTNGSWYLSALSLEHGDERTYRIEAIERVEEDASDAVATPAEGRRRDAAAASRPGRESDAVAPDLARPGPGVTPSAPDAARPERLLVWISRGAPRIAEQLDGETLRPLRLAEDPAPGVPREGDVVDIELRDRSGLRRYMLHHAGCVAPLGAPGWWTRA</sequence>
<evidence type="ECO:0000313" key="4">
    <source>
        <dbReference type="EMBL" id="MCP3424566.1"/>
    </source>
</evidence>
<dbReference type="PANTHER" id="PTHR34580">
    <property type="match status" value="1"/>
</dbReference>
<organism evidence="4 5">
    <name type="scientific">Rothia santali</name>
    <dbReference type="NCBI Taxonomy" id="2949643"/>
    <lineage>
        <taxon>Bacteria</taxon>
        <taxon>Bacillati</taxon>
        <taxon>Actinomycetota</taxon>
        <taxon>Actinomycetes</taxon>
        <taxon>Micrococcales</taxon>
        <taxon>Micrococcaceae</taxon>
        <taxon>Rothia</taxon>
    </lineage>
</organism>
<evidence type="ECO:0000256" key="1">
    <source>
        <dbReference type="SAM" id="MobiDB-lite"/>
    </source>
</evidence>
<feature type="domain" description="PafC HTH" evidence="3">
    <location>
        <begin position="361"/>
        <end position="471"/>
    </location>
</feature>
<feature type="compositionally biased region" description="Basic and acidic residues" evidence="1">
    <location>
        <begin position="343"/>
        <end position="356"/>
    </location>
</feature>
<feature type="region of interest" description="Disordered" evidence="1">
    <location>
        <begin position="334"/>
        <end position="356"/>
    </location>
</feature>
<dbReference type="InterPro" id="IPR051534">
    <property type="entry name" value="CBASS_pafABC_assoc_protein"/>
</dbReference>
<keyword evidence="5" id="KW-1185">Reference proteome</keyword>
<name>A0A9X2H8B8_9MICC</name>
<dbReference type="Pfam" id="PF13280">
    <property type="entry name" value="WYL"/>
    <property type="match status" value="2"/>
</dbReference>